<dbReference type="GO" id="GO:0003677">
    <property type="term" value="F:DNA binding"/>
    <property type="evidence" value="ECO:0007669"/>
    <property type="project" value="UniProtKB-KW"/>
</dbReference>
<dbReference type="PROSITE" id="PS50043">
    <property type="entry name" value="HTH_LUXR_2"/>
    <property type="match status" value="1"/>
</dbReference>
<dbReference type="Gene3D" id="3.30.450.80">
    <property type="entry name" value="Transcription factor LuxR-like, autoinducer-binding domain"/>
    <property type="match status" value="1"/>
</dbReference>
<keyword evidence="1" id="KW-0805">Transcription regulation</keyword>
<evidence type="ECO:0000256" key="1">
    <source>
        <dbReference type="ARBA" id="ARBA00023015"/>
    </source>
</evidence>
<evidence type="ECO:0000256" key="2">
    <source>
        <dbReference type="ARBA" id="ARBA00023125"/>
    </source>
</evidence>
<protein>
    <submittedName>
        <fullName evidence="5">LuxR family transcriptional regulator</fullName>
    </submittedName>
</protein>
<gene>
    <name evidence="5" type="ORF">FPZ52_15660</name>
</gene>
<dbReference type="PANTHER" id="PTHR44688">
    <property type="entry name" value="DNA-BINDING TRANSCRIPTIONAL ACTIVATOR DEVR_DOSR"/>
    <property type="match status" value="1"/>
</dbReference>
<dbReference type="InterPro" id="IPR005143">
    <property type="entry name" value="TF_LuxR_autoind-bd_dom"/>
</dbReference>
<dbReference type="RefSeq" id="WP_146366558.1">
    <property type="nucleotide sequence ID" value="NZ_CP042264.1"/>
</dbReference>
<dbReference type="Proteomes" id="UP000318483">
    <property type="component" value="Plasmid unnamed3"/>
</dbReference>
<dbReference type="KEGG" id="lit:FPZ52_15660"/>
<dbReference type="SMART" id="SM00421">
    <property type="entry name" value="HTH_LUXR"/>
    <property type="match status" value="1"/>
</dbReference>
<dbReference type="GO" id="GO:0006355">
    <property type="term" value="P:regulation of DNA-templated transcription"/>
    <property type="evidence" value="ECO:0007669"/>
    <property type="project" value="InterPro"/>
</dbReference>
<keyword evidence="2" id="KW-0238">DNA-binding</keyword>
<dbReference type="InterPro" id="IPR016032">
    <property type="entry name" value="Sig_transdc_resp-reg_C-effctor"/>
</dbReference>
<feature type="domain" description="HTH luxR-type" evidence="4">
    <location>
        <begin position="138"/>
        <end position="203"/>
    </location>
</feature>
<dbReference type="Pfam" id="PF00196">
    <property type="entry name" value="GerE"/>
    <property type="match status" value="1"/>
</dbReference>
<name>A0A5B8IYC6_9RHOB</name>
<keyword evidence="5" id="KW-0614">Plasmid</keyword>
<dbReference type="InterPro" id="IPR036693">
    <property type="entry name" value="TF_LuxR_autoind-bd_dom_sf"/>
</dbReference>
<dbReference type="OrthoDB" id="7826109at2"/>
<organism evidence="5 6">
    <name type="scientific">Qingshengfaniella alkalisoli</name>
    <dbReference type="NCBI Taxonomy" id="2599296"/>
    <lineage>
        <taxon>Bacteria</taxon>
        <taxon>Pseudomonadati</taxon>
        <taxon>Pseudomonadota</taxon>
        <taxon>Alphaproteobacteria</taxon>
        <taxon>Rhodobacterales</taxon>
        <taxon>Paracoccaceae</taxon>
        <taxon>Qingshengfaniella</taxon>
    </lineage>
</organism>
<evidence type="ECO:0000259" key="4">
    <source>
        <dbReference type="PROSITE" id="PS50043"/>
    </source>
</evidence>
<dbReference type="Pfam" id="PF03472">
    <property type="entry name" value="Autoind_bind"/>
    <property type="match status" value="1"/>
</dbReference>
<evidence type="ECO:0000313" key="6">
    <source>
        <dbReference type="Proteomes" id="UP000318483"/>
    </source>
</evidence>
<evidence type="ECO:0000313" key="5">
    <source>
        <dbReference type="EMBL" id="QDY71142.1"/>
    </source>
</evidence>
<dbReference type="AlphaFoldDB" id="A0A5B8IYC6"/>
<accession>A0A5B8IYC6</accession>
<evidence type="ECO:0000256" key="3">
    <source>
        <dbReference type="ARBA" id="ARBA00023163"/>
    </source>
</evidence>
<dbReference type="InterPro" id="IPR036388">
    <property type="entry name" value="WH-like_DNA-bd_sf"/>
</dbReference>
<dbReference type="EMBL" id="CP042264">
    <property type="protein sequence ID" value="QDY71142.1"/>
    <property type="molecule type" value="Genomic_DNA"/>
</dbReference>
<dbReference type="SUPFAM" id="SSF46894">
    <property type="entry name" value="C-terminal effector domain of the bipartite response regulators"/>
    <property type="match status" value="1"/>
</dbReference>
<dbReference type="SUPFAM" id="SSF75516">
    <property type="entry name" value="Pheromone-binding domain of LuxR-like quorum-sensing transcription factors"/>
    <property type="match status" value="1"/>
</dbReference>
<dbReference type="InterPro" id="IPR000792">
    <property type="entry name" value="Tscrpt_reg_LuxR_C"/>
</dbReference>
<dbReference type="Gene3D" id="1.10.10.10">
    <property type="entry name" value="Winged helix-like DNA-binding domain superfamily/Winged helix DNA-binding domain"/>
    <property type="match status" value="1"/>
</dbReference>
<reference evidence="5 6" key="1">
    <citation type="submission" date="2019-07" db="EMBL/GenBank/DDBJ databases">
        <title>Litoreibacter alkalisoli sp. nov., isolated from saline-alkaline soil.</title>
        <authorList>
            <person name="Wang S."/>
            <person name="Xu L."/>
            <person name="Xing Y.-T."/>
            <person name="Sun J.-Q."/>
        </authorList>
    </citation>
    <scope>NUCLEOTIDE SEQUENCE [LARGE SCALE GENOMIC DNA]</scope>
    <source>
        <strain evidence="5 6">LN3S51</strain>
        <plasmid evidence="5 6">unnamed3</plasmid>
    </source>
</reference>
<sequence length="205" mass="22597">MRTIEDLLADYKFDELATAGYHLALRVGFAFPEFQCNTLPKEWIKVYTANGLMTSDPVIRWIYENTGYTRWSDIPDEDGRNVLPTAASFGLRYGAAISVMCDNTPGLRSYGSFARSDRELTDQELTDLIAAVENLHRALAPARALTAAEIDVLAMLASGLQLKQIAHRLAISESAVKLRLTNARSKLGARTNTQAVGQAKGFGWI</sequence>
<keyword evidence="6" id="KW-1185">Reference proteome</keyword>
<keyword evidence="3" id="KW-0804">Transcription</keyword>
<dbReference type="CDD" id="cd06170">
    <property type="entry name" value="LuxR_C_like"/>
    <property type="match status" value="1"/>
</dbReference>
<geneLocation type="plasmid" evidence="5 6">
    <name>unnamed3</name>
</geneLocation>
<proteinExistence type="predicted"/>
<dbReference type="PANTHER" id="PTHR44688:SF16">
    <property type="entry name" value="DNA-BINDING TRANSCRIPTIONAL ACTIVATOR DEVR_DOSR"/>
    <property type="match status" value="1"/>
</dbReference>
<dbReference type="PRINTS" id="PR00038">
    <property type="entry name" value="HTHLUXR"/>
</dbReference>